<dbReference type="AlphaFoldDB" id="A0A0L0SVX1"/>
<accession>A0A0L0SVX1</accession>
<protein>
    <submittedName>
        <fullName evidence="1">Uncharacterized protein</fullName>
    </submittedName>
</protein>
<dbReference type="Proteomes" id="UP000054350">
    <property type="component" value="Unassembled WGS sequence"/>
</dbReference>
<dbReference type="EMBL" id="GG745350">
    <property type="protein sequence ID" value="KNE66520.1"/>
    <property type="molecule type" value="Genomic_DNA"/>
</dbReference>
<organism evidence="1 2">
    <name type="scientific">Allomyces macrogynus (strain ATCC 38327)</name>
    <name type="common">Allomyces javanicus var. macrogynus</name>
    <dbReference type="NCBI Taxonomy" id="578462"/>
    <lineage>
        <taxon>Eukaryota</taxon>
        <taxon>Fungi</taxon>
        <taxon>Fungi incertae sedis</taxon>
        <taxon>Blastocladiomycota</taxon>
        <taxon>Blastocladiomycetes</taxon>
        <taxon>Blastocladiales</taxon>
        <taxon>Blastocladiaceae</taxon>
        <taxon>Allomyces</taxon>
    </lineage>
</organism>
<evidence type="ECO:0000313" key="1">
    <source>
        <dbReference type="EMBL" id="KNE66520.1"/>
    </source>
</evidence>
<keyword evidence="2" id="KW-1185">Reference proteome</keyword>
<proteinExistence type="predicted"/>
<reference evidence="2" key="2">
    <citation type="submission" date="2009-11" db="EMBL/GenBank/DDBJ databases">
        <title>The Genome Sequence of Allomyces macrogynus strain ATCC 38327.</title>
        <authorList>
            <consortium name="The Broad Institute Genome Sequencing Platform"/>
            <person name="Russ C."/>
            <person name="Cuomo C."/>
            <person name="Shea T."/>
            <person name="Young S.K."/>
            <person name="Zeng Q."/>
            <person name="Koehrsen M."/>
            <person name="Haas B."/>
            <person name="Borodovsky M."/>
            <person name="Guigo R."/>
            <person name="Alvarado L."/>
            <person name="Berlin A."/>
            <person name="Borenstein D."/>
            <person name="Chen Z."/>
            <person name="Engels R."/>
            <person name="Freedman E."/>
            <person name="Gellesch M."/>
            <person name="Goldberg J."/>
            <person name="Griggs A."/>
            <person name="Gujja S."/>
            <person name="Heiman D."/>
            <person name="Hepburn T."/>
            <person name="Howarth C."/>
            <person name="Jen D."/>
            <person name="Larson L."/>
            <person name="Lewis B."/>
            <person name="Mehta T."/>
            <person name="Park D."/>
            <person name="Pearson M."/>
            <person name="Roberts A."/>
            <person name="Saif S."/>
            <person name="Shenoy N."/>
            <person name="Sisk P."/>
            <person name="Stolte C."/>
            <person name="Sykes S."/>
            <person name="Walk T."/>
            <person name="White J."/>
            <person name="Yandava C."/>
            <person name="Burger G."/>
            <person name="Gray M.W."/>
            <person name="Holland P.W.H."/>
            <person name="King N."/>
            <person name="Lang F.B.F."/>
            <person name="Roger A.J."/>
            <person name="Ruiz-Trillo I."/>
            <person name="Lander E."/>
            <person name="Nusbaum C."/>
        </authorList>
    </citation>
    <scope>NUCLEOTIDE SEQUENCE [LARGE SCALE GENOMIC DNA]</scope>
    <source>
        <strain evidence="2">ATCC 38327</strain>
    </source>
</reference>
<gene>
    <name evidence="1" type="ORF">AMAG_19585</name>
</gene>
<evidence type="ECO:0000313" key="2">
    <source>
        <dbReference type="Proteomes" id="UP000054350"/>
    </source>
</evidence>
<feature type="non-terminal residue" evidence="1">
    <location>
        <position position="1"/>
    </location>
</feature>
<reference evidence="1 2" key="1">
    <citation type="submission" date="2009-11" db="EMBL/GenBank/DDBJ databases">
        <title>Annotation of Allomyces macrogynus ATCC 38327.</title>
        <authorList>
            <consortium name="The Broad Institute Genome Sequencing Platform"/>
            <person name="Russ C."/>
            <person name="Cuomo C."/>
            <person name="Burger G."/>
            <person name="Gray M.W."/>
            <person name="Holland P.W.H."/>
            <person name="King N."/>
            <person name="Lang F.B.F."/>
            <person name="Roger A.J."/>
            <person name="Ruiz-Trillo I."/>
            <person name="Young S.K."/>
            <person name="Zeng Q."/>
            <person name="Gargeya S."/>
            <person name="Fitzgerald M."/>
            <person name="Haas B."/>
            <person name="Abouelleil A."/>
            <person name="Alvarado L."/>
            <person name="Arachchi H.M."/>
            <person name="Berlin A."/>
            <person name="Chapman S.B."/>
            <person name="Gearin G."/>
            <person name="Goldberg J."/>
            <person name="Griggs A."/>
            <person name="Gujja S."/>
            <person name="Hansen M."/>
            <person name="Heiman D."/>
            <person name="Howarth C."/>
            <person name="Larimer J."/>
            <person name="Lui A."/>
            <person name="MacDonald P.J.P."/>
            <person name="McCowen C."/>
            <person name="Montmayeur A."/>
            <person name="Murphy C."/>
            <person name="Neiman D."/>
            <person name="Pearson M."/>
            <person name="Priest M."/>
            <person name="Roberts A."/>
            <person name="Saif S."/>
            <person name="Shea T."/>
            <person name="Sisk P."/>
            <person name="Stolte C."/>
            <person name="Sykes S."/>
            <person name="Wortman J."/>
            <person name="Nusbaum C."/>
            <person name="Birren B."/>
        </authorList>
    </citation>
    <scope>NUCLEOTIDE SEQUENCE [LARGE SCALE GENOMIC DNA]</scope>
    <source>
        <strain evidence="1 2">ATCC 38327</strain>
    </source>
</reference>
<dbReference type="VEuPathDB" id="FungiDB:AMAG_19585"/>
<name>A0A0L0SVX1_ALLM3</name>
<sequence>AHCKLVREPIIRRRARNLPHWNKIQRWRSYHQRRHSITPSNLVPRSRCPLPTWTASKMVAMTDASSGNFEDDAPNRHRKCDLFHAENVIFSEDGRARSSEPAEYQLAIDHHQSVRLGT</sequence>